<name>A0A4P6Y738_9FLAO</name>
<dbReference type="KEGG" id="fnk:E1750_05965"/>
<dbReference type="PANTHER" id="PTHR48051">
    <property type="match status" value="1"/>
</dbReference>
<dbReference type="PANTHER" id="PTHR48051:SF1">
    <property type="entry name" value="RAS SUPPRESSOR PROTEIN 1"/>
    <property type="match status" value="1"/>
</dbReference>
<keyword evidence="4" id="KW-1185">Reference proteome</keyword>
<gene>
    <name evidence="3" type="ORF">E1750_05965</name>
</gene>
<dbReference type="InterPro" id="IPR050216">
    <property type="entry name" value="LRR_domain-containing"/>
</dbReference>
<proteinExistence type="predicted"/>
<evidence type="ECO:0000313" key="3">
    <source>
        <dbReference type="EMBL" id="QBN18371.1"/>
    </source>
</evidence>
<protein>
    <submittedName>
        <fullName evidence="3">Leucine-rich repeat domain-containing protein</fullName>
    </submittedName>
</protein>
<dbReference type="OrthoDB" id="1254385at2"/>
<dbReference type="EMBL" id="CP037933">
    <property type="protein sequence ID" value="QBN18371.1"/>
    <property type="molecule type" value="Genomic_DNA"/>
</dbReference>
<dbReference type="GO" id="GO:0005737">
    <property type="term" value="C:cytoplasm"/>
    <property type="evidence" value="ECO:0007669"/>
    <property type="project" value="TreeGrafter"/>
</dbReference>
<dbReference type="SUPFAM" id="SSF52058">
    <property type="entry name" value="L domain-like"/>
    <property type="match status" value="1"/>
</dbReference>
<reference evidence="4" key="1">
    <citation type="submission" date="2019-03" db="EMBL/GenBank/DDBJ databases">
        <title>Flavobacterium sp.</title>
        <authorList>
            <person name="Kim H."/>
        </authorList>
    </citation>
    <scope>NUCLEOTIDE SEQUENCE [LARGE SCALE GENOMIC DNA]</scope>
    <source>
        <strain evidence="4">GS13</strain>
    </source>
</reference>
<dbReference type="RefSeq" id="WP_133275898.1">
    <property type="nucleotide sequence ID" value="NZ_CP037933.1"/>
</dbReference>
<dbReference type="Gene3D" id="3.80.10.10">
    <property type="entry name" value="Ribonuclease Inhibitor"/>
    <property type="match status" value="1"/>
</dbReference>
<dbReference type="Proteomes" id="UP000291124">
    <property type="component" value="Chromosome"/>
</dbReference>
<dbReference type="SMART" id="SM00369">
    <property type="entry name" value="LRR_TYP"/>
    <property type="match status" value="3"/>
</dbReference>
<dbReference type="InterPro" id="IPR001611">
    <property type="entry name" value="Leu-rich_rpt"/>
</dbReference>
<sequence length="220" mass="25608">MKSIISIFLLVMTSQIVTCQTKTNSKTKHKEYTSIEEALKNPEKVYNLNLSNQNNVVVPKEAWAKFTNLETLSFRNDHLKEIPQEIGDLPNLKVLDLSGNDFTVLPQSLRKLNHLEELYLNEEKNLFLNPNSTALNLPLNLKILHLENDALKNLPKEIYELKKLEQLFLNDNNFIQIPKEMNSLKNLKQLDFHNNKIPQQLQQQQEALLLNQNFGFKIIF</sequence>
<dbReference type="InterPro" id="IPR032675">
    <property type="entry name" value="LRR_dom_sf"/>
</dbReference>
<evidence type="ECO:0000256" key="2">
    <source>
        <dbReference type="ARBA" id="ARBA00022737"/>
    </source>
</evidence>
<dbReference type="PROSITE" id="PS51450">
    <property type="entry name" value="LRR"/>
    <property type="match status" value="1"/>
</dbReference>
<accession>A0A4P6Y738</accession>
<keyword evidence="2" id="KW-0677">Repeat</keyword>
<dbReference type="AlphaFoldDB" id="A0A4P6Y738"/>
<evidence type="ECO:0000313" key="4">
    <source>
        <dbReference type="Proteomes" id="UP000291124"/>
    </source>
</evidence>
<evidence type="ECO:0000256" key="1">
    <source>
        <dbReference type="ARBA" id="ARBA00022614"/>
    </source>
</evidence>
<dbReference type="Pfam" id="PF13855">
    <property type="entry name" value="LRR_8"/>
    <property type="match status" value="1"/>
</dbReference>
<keyword evidence="1" id="KW-0433">Leucine-rich repeat</keyword>
<organism evidence="3 4">
    <name type="scientific">Flavobacterium nackdongense</name>
    <dbReference type="NCBI Taxonomy" id="2547394"/>
    <lineage>
        <taxon>Bacteria</taxon>
        <taxon>Pseudomonadati</taxon>
        <taxon>Bacteroidota</taxon>
        <taxon>Flavobacteriia</taxon>
        <taxon>Flavobacteriales</taxon>
        <taxon>Flavobacteriaceae</taxon>
        <taxon>Flavobacterium</taxon>
    </lineage>
</organism>
<dbReference type="InterPro" id="IPR003591">
    <property type="entry name" value="Leu-rich_rpt_typical-subtyp"/>
</dbReference>